<evidence type="ECO:0000256" key="3">
    <source>
        <dbReference type="ARBA" id="ARBA00022729"/>
    </source>
</evidence>
<dbReference type="Gene3D" id="3.90.76.10">
    <property type="entry name" value="Dipeptide-binding Protein, Domain 1"/>
    <property type="match status" value="1"/>
</dbReference>
<protein>
    <submittedName>
        <fullName evidence="5">Oligopeptide ABC transporter substrate-binding protein</fullName>
    </submittedName>
</protein>
<comment type="caution">
    <text evidence="5">The sequence shown here is derived from an EMBL/GenBank/DDBJ whole genome shotgun (WGS) entry which is preliminary data.</text>
</comment>
<dbReference type="InterPro" id="IPR030678">
    <property type="entry name" value="Peptide/Ni-bd"/>
</dbReference>
<keyword evidence="6" id="KW-1185">Reference proteome</keyword>
<proteinExistence type="inferred from homology"/>
<comment type="similarity">
    <text evidence="2">Belongs to the bacterial solute-binding protein 5 family.</text>
</comment>
<dbReference type="InterPro" id="IPR039424">
    <property type="entry name" value="SBP_5"/>
</dbReference>
<dbReference type="SUPFAM" id="SSF53850">
    <property type="entry name" value="Periplasmic binding protein-like II"/>
    <property type="match status" value="1"/>
</dbReference>
<dbReference type="PANTHER" id="PTHR30290">
    <property type="entry name" value="PERIPLASMIC BINDING COMPONENT OF ABC TRANSPORTER"/>
    <property type="match status" value="1"/>
</dbReference>
<dbReference type="Proteomes" id="UP000037822">
    <property type="component" value="Unassembled WGS sequence"/>
</dbReference>
<dbReference type="EMBL" id="LGSZ01000077">
    <property type="protein sequence ID" value="KPH75746.1"/>
    <property type="molecule type" value="Genomic_DNA"/>
</dbReference>
<evidence type="ECO:0000256" key="2">
    <source>
        <dbReference type="ARBA" id="ARBA00005695"/>
    </source>
</evidence>
<dbReference type="Gene3D" id="3.40.190.10">
    <property type="entry name" value="Periplasmic binding protein-like II"/>
    <property type="match status" value="1"/>
</dbReference>
<feature type="domain" description="Solute-binding protein family 5" evidence="4">
    <location>
        <begin position="69"/>
        <end position="422"/>
    </location>
</feature>
<dbReference type="InterPro" id="IPR000914">
    <property type="entry name" value="SBP_5_dom"/>
</dbReference>
<dbReference type="Gene3D" id="3.10.105.10">
    <property type="entry name" value="Dipeptide-binding Protein, Domain 3"/>
    <property type="match status" value="1"/>
</dbReference>
<evidence type="ECO:0000313" key="5">
    <source>
        <dbReference type="EMBL" id="KPH75746.1"/>
    </source>
</evidence>
<keyword evidence="3" id="KW-0732">Signal</keyword>
<dbReference type="GO" id="GO:0030288">
    <property type="term" value="C:outer membrane-bounded periplasmic space"/>
    <property type="evidence" value="ECO:0007669"/>
    <property type="project" value="UniProtKB-ARBA"/>
</dbReference>
<organism evidence="5 6">
    <name type="scientific">Bosea vaviloviae</name>
    <dbReference type="NCBI Taxonomy" id="1526658"/>
    <lineage>
        <taxon>Bacteria</taxon>
        <taxon>Pseudomonadati</taxon>
        <taxon>Pseudomonadota</taxon>
        <taxon>Alphaproteobacteria</taxon>
        <taxon>Hyphomicrobiales</taxon>
        <taxon>Boseaceae</taxon>
        <taxon>Bosea</taxon>
    </lineage>
</organism>
<dbReference type="AlphaFoldDB" id="A0A0N1MZ17"/>
<dbReference type="GO" id="GO:0015833">
    <property type="term" value="P:peptide transport"/>
    <property type="evidence" value="ECO:0007669"/>
    <property type="project" value="TreeGrafter"/>
</dbReference>
<gene>
    <name evidence="5" type="ORF">AE618_24005</name>
</gene>
<dbReference type="CDD" id="cd08515">
    <property type="entry name" value="PBP2_NikA_DppA_OppA_like_10"/>
    <property type="match status" value="1"/>
</dbReference>
<dbReference type="GO" id="GO:1904680">
    <property type="term" value="F:peptide transmembrane transporter activity"/>
    <property type="evidence" value="ECO:0007669"/>
    <property type="project" value="TreeGrafter"/>
</dbReference>
<evidence type="ECO:0000256" key="1">
    <source>
        <dbReference type="ARBA" id="ARBA00004418"/>
    </source>
</evidence>
<dbReference type="Pfam" id="PF00496">
    <property type="entry name" value="SBP_bac_5"/>
    <property type="match status" value="1"/>
</dbReference>
<evidence type="ECO:0000313" key="6">
    <source>
        <dbReference type="Proteomes" id="UP000037822"/>
    </source>
</evidence>
<dbReference type="PIRSF" id="PIRSF002741">
    <property type="entry name" value="MppA"/>
    <property type="match status" value="1"/>
</dbReference>
<accession>A0A0N1MZ17</accession>
<reference evidence="5 6" key="1">
    <citation type="submission" date="2015-07" db="EMBL/GenBank/DDBJ databases">
        <title>Whole genome sequencing of Bosea vaviloviae isolated from cave pool.</title>
        <authorList>
            <person name="Tan N.E.H."/>
            <person name="Lee Y.P."/>
            <person name="Gan H.M."/>
            <person name="Barton H."/>
            <person name="Savka M.A."/>
        </authorList>
    </citation>
    <scope>NUCLEOTIDE SEQUENCE [LARGE SCALE GENOMIC DNA]</scope>
    <source>
        <strain evidence="5 6">SD260</strain>
    </source>
</reference>
<sequence length="507" mass="56717">MAAPFVVTTPHAFAQTDRRPAMTVAVAELPKVLEPAMELNNVGTRVTYSIFDTVIRRDFKSQSGGGGSKLVPHLAVSWERENPRSLVVKFRPDVKFHNGDEMTAEDVAYTFRDGRLWGDKAEIPGGRPFFGTLEAVEAIDRHTVRFKTVAPDVLMEQRLASWCSWIVNKRHYEKVGLDGFGKNPVGTGPFRFSRMRANEFMEFEAFDGYWMGRPNARRVTFREVPELSTRIAGLVSGEFDLITNVPPDQIQVMSSYKDVEARSVVLANSHLLTFDARSPGTSDKRIRQALALAIDRRKLVDALWLGKAVIPPSHNYPEYGDMFLEGRSLPFNPERARALLREAGYKGEPITYRTMPNYYTGALDAAQIIVEMWKAVGIDARLQVVENFAQMQGPGQQVGNTSNSTRFPDPLGAIWPSWGPASAFQTTKAFAEADAAPFNTAGRALLGETDPVKRKALFSQMLDAYEDACPGTILYQPLETYGVKKKVNWTPYSFFFMDLRADNLSFA</sequence>
<dbReference type="PANTHER" id="PTHR30290:SF38">
    <property type="entry name" value="D,D-DIPEPTIDE-BINDING PERIPLASMIC PROTEIN DDPA-RELATED"/>
    <property type="match status" value="1"/>
</dbReference>
<dbReference type="GO" id="GO:0043190">
    <property type="term" value="C:ATP-binding cassette (ABC) transporter complex"/>
    <property type="evidence" value="ECO:0007669"/>
    <property type="project" value="InterPro"/>
</dbReference>
<evidence type="ECO:0000259" key="4">
    <source>
        <dbReference type="Pfam" id="PF00496"/>
    </source>
</evidence>
<dbReference type="PATRIC" id="fig|1526658.3.peg.2980"/>
<name>A0A0N1MZ17_9HYPH</name>
<comment type="subcellular location">
    <subcellularLocation>
        <location evidence="1">Periplasm</location>
    </subcellularLocation>
</comment>